<dbReference type="AlphaFoldDB" id="A0A239FX22"/>
<dbReference type="Proteomes" id="UP000198415">
    <property type="component" value="Unassembled WGS sequence"/>
</dbReference>
<keyword evidence="2" id="KW-0732">Signal</keyword>
<evidence type="ECO:0000313" key="4">
    <source>
        <dbReference type="Proteomes" id="UP000198415"/>
    </source>
</evidence>
<feature type="transmembrane region" description="Helical" evidence="1">
    <location>
        <begin position="58"/>
        <end position="80"/>
    </location>
</feature>
<dbReference type="Pfam" id="PF19545">
    <property type="entry name" value="DUF6069"/>
    <property type="match status" value="1"/>
</dbReference>
<feature type="transmembrane region" description="Helical" evidence="1">
    <location>
        <begin position="111"/>
        <end position="132"/>
    </location>
</feature>
<dbReference type="InterPro" id="IPR006311">
    <property type="entry name" value="TAT_signal"/>
</dbReference>
<dbReference type="PROSITE" id="PS51318">
    <property type="entry name" value="TAT"/>
    <property type="match status" value="1"/>
</dbReference>
<feature type="transmembrane region" description="Helical" evidence="1">
    <location>
        <begin position="87"/>
        <end position="105"/>
    </location>
</feature>
<keyword evidence="1" id="KW-0472">Membrane</keyword>
<keyword evidence="1" id="KW-0812">Transmembrane</keyword>
<proteinExistence type="predicted"/>
<keyword evidence="1" id="KW-1133">Transmembrane helix</keyword>
<protein>
    <recommendedName>
        <fullName evidence="5">PEP-CTERM protein-sorting domain-containing protein</fullName>
    </recommendedName>
</protein>
<feature type="signal peptide" evidence="2">
    <location>
        <begin position="1"/>
        <end position="37"/>
    </location>
</feature>
<reference evidence="3 4" key="1">
    <citation type="submission" date="2017-06" db="EMBL/GenBank/DDBJ databases">
        <authorList>
            <person name="Kim H.J."/>
            <person name="Triplett B.A."/>
        </authorList>
    </citation>
    <scope>NUCLEOTIDE SEQUENCE [LARGE SCALE GENOMIC DNA]</scope>
    <source>
        <strain evidence="3 4">DSM 43151</strain>
    </source>
</reference>
<evidence type="ECO:0000313" key="3">
    <source>
        <dbReference type="EMBL" id="SNS61320.1"/>
    </source>
</evidence>
<dbReference type="RefSeq" id="WP_089297480.1">
    <property type="nucleotide sequence ID" value="NZ_BOMU01000085.1"/>
</dbReference>
<dbReference type="OrthoDB" id="4775254at2"/>
<sequence>MTAVRTDAPTAAFPIRRMLLAGLAAIAVAGAATSAAAAGGRAAGISLDVSGESIPVAGFAMLTAVFSLVGLVIAAVLARFARHPRRVFVRITVALTVLSLVPDLIADAAPATKVLLMATHLIAAAIVIPVVARRLSA</sequence>
<organism evidence="3 4">
    <name type="scientific">Actinoplanes regularis</name>
    <dbReference type="NCBI Taxonomy" id="52697"/>
    <lineage>
        <taxon>Bacteria</taxon>
        <taxon>Bacillati</taxon>
        <taxon>Actinomycetota</taxon>
        <taxon>Actinomycetes</taxon>
        <taxon>Micromonosporales</taxon>
        <taxon>Micromonosporaceae</taxon>
        <taxon>Actinoplanes</taxon>
    </lineage>
</organism>
<dbReference type="InterPro" id="IPR045713">
    <property type="entry name" value="DUF6069"/>
</dbReference>
<evidence type="ECO:0000256" key="1">
    <source>
        <dbReference type="SAM" id="Phobius"/>
    </source>
</evidence>
<keyword evidence="4" id="KW-1185">Reference proteome</keyword>
<evidence type="ECO:0008006" key="5">
    <source>
        <dbReference type="Google" id="ProtNLM"/>
    </source>
</evidence>
<gene>
    <name evidence="3" type="ORF">SAMN06264365_11985</name>
</gene>
<dbReference type="EMBL" id="FZNR01000019">
    <property type="protein sequence ID" value="SNS61320.1"/>
    <property type="molecule type" value="Genomic_DNA"/>
</dbReference>
<evidence type="ECO:0000256" key="2">
    <source>
        <dbReference type="SAM" id="SignalP"/>
    </source>
</evidence>
<feature type="chain" id="PRO_5012014674" description="PEP-CTERM protein-sorting domain-containing protein" evidence="2">
    <location>
        <begin position="38"/>
        <end position="137"/>
    </location>
</feature>
<accession>A0A239FX22</accession>
<name>A0A239FX22_9ACTN</name>